<proteinExistence type="predicted"/>
<organism evidence="2 3">
    <name type="scientific">Agarivorans aestuarii</name>
    <dbReference type="NCBI Taxonomy" id="1563703"/>
    <lineage>
        <taxon>Bacteria</taxon>
        <taxon>Pseudomonadati</taxon>
        <taxon>Pseudomonadota</taxon>
        <taxon>Gammaproteobacteria</taxon>
        <taxon>Alteromonadales</taxon>
        <taxon>Alteromonadaceae</taxon>
        <taxon>Agarivorans</taxon>
    </lineage>
</organism>
<dbReference type="EMBL" id="JAYDYW010000006">
    <property type="protein sequence ID" value="MEE1674108.1"/>
    <property type="molecule type" value="Genomic_DNA"/>
</dbReference>
<keyword evidence="1" id="KW-1133">Transmembrane helix</keyword>
<evidence type="ECO:0000313" key="3">
    <source>
        <dbReference type="Proteomes" id="UP001310248"/>
    </source>
</evidence>
<reference evidence="3" key="1">
    <citation type="submission" date="2023-07" db="EMBL/GenBank/DDBJ databases">
        <title>Draft genome sequence of Agarivorans aestuarii strain ZMCS4, a CAZymes producing bacteria isolated from the marine brown algae Clodostephus spongiosus.</title>
        <authorList>
            <person name="Lorente B."/>
            <person name="Cabral C."/>
            <person name="Frias J."/>
            <person name="Faria J."/>
            <person name="Toubarro D."/>
        </authorList>
    </citation>
    <scope>NUCLEOTIDE SEQUENCE [LARGE SCALE GENOMIC DNA]</scope>
    <source>
        <strain evidence="3">ZMCS4</strain>
    </source>
</reference>
<dbReference type="RefSeq" id="WP_329775286.1">
    <property type="nucleotide sequence ID" value="NZ_JAYDYW010000006.1"/>
</dbReference>
<dbReference type="InterPro" id="IPR021550">
    <property type="entry name" value="DUF2897"/>
</dbReference>
<accession>A0ABU7G446</accession>
<gene>
    <name evidence="2" type="ORF">SNR37_003540</name>
</gene>
<protein>
    <submittedName>
        <fullName evidence="2">DUF2897 family protein</fullName>
    </submittedName>
</protein>
<keyword evidence="1" id="KW-0812">Transmembrane</keyword>
<keyword evidence="1" id="KW-0472">Membrane</keyword>
<evidence type="ECO:0000313" key="2">
    <source>
        <dbReference type="EMBL" id="MEE1674108.1"/>
    </source>
</evidence>
<sequence>MAIGYVILIIVLVLGFILGNLMLLKHMDRFDIKRKLPKSKKSQGSKPR</sequence>
<dbReference type="Pfam" id="PF11446">
    <property type="entry name" value="DUF2897"/>
    <property type="match status" value="1"/>
</dbReference>
<feature type="transmembrane region" description="Helical" evidence="1">
    <location>
        <begin position="6"/>
        <end position="24"/>
    </location>
</feature>
<comment type="caution">
    <text evidence="2">The sequence shown here is derived from an EMBL/GenBank/DDBJ whole genome shotgun (WGS) entry which is preliminary data.</text>
</comment>
<keyword evidence="3" id="KW-1185">Reference proteome</keyword>
<evidence type="ECO:0000256" key="1">
    <source>
        <dbReference type="SAM" id="Phobius"/>
    </source>
</evidence>
<dbReference type="Proteomes" id="UP001310248">
    <property type="component" value="Unassembled WGS sequence"/>
</dbReference>
<name>A0ABU7G446_9ALTE</name>